<protein>
    <submittedName>
        <fullName evidence="2">Uncharacterized protein</fullName>
    </submittedName>
</protein>
<dbReference type="EMBL" id="QFFJ01000001">
    <property type="protein sequence ID" value="RBL92988.1"/>
    <property type="molecule type" value="Genomic_DNA"/>
</dbReference>
<dbReference type="AlphaFoldDB" id="A0A365Y3T3"/>
<comment type="caution">
    <text evidence="2">The sequence shown here is derived from an EMBL/GenBank/DDBJ whole genome shotgun (WGS) entry which is preliminary data.</text>
</comment>
<organism evidence="2 3">
    <name type="scientific">Chitinophaga flava</name>
    <dbReference type="NCBI Taxonomy" id="2259036"/>
    <lineage>
        <taxon>Bacteria</taxon>
        <taxon>Pseudomonadati</taxon>
        <taxon>Bacteroidota</taxon>
        <taxon>Chitinophagia</taxon>
        <taxon>Chitinophagales</taxon>
        <taxon>Chitinophagaceae</taxon>
        <taxon>Chitinophaga</taxon>
    </lineage>
</organism>
<keyword evidence="1" id="KW-0472">Membrane</keyword>
<dbReference type="Proteomes" id="UP000253410">
    <property type="component" value="Unassembled WGS sequence"/>
</dbReference>
<keyword evidence="1" id="KW-0812">Transmembrane</keyword>
<name>A0A365Y3T3_9BACT</name>
<accession>A0A365Y3T3</accession>
<evidence type="ECO:0000256" key="1">
    <source>
        <dbReference type="SAM" id="Phobius"/>
    </source>
</evidence>
<proteinExistence type="predicted"/>
<keyword evidence="1" id="KW-1133">Transmembrane helix</keyword>
<reference evidence="2 3" key="1">
    <citation type="submission" date="2018-05" db="EMBL/GenBank/DDBJ databases">
        <title>Chitinophaga sp. K3CV102501T nov., isolated from isolated from a monsoon evergreen broad-leaved forest soil.</title>
        <authorList>
            <person name="Lv Y."/>
        </authorList>
    </citation>
    <scope>NUCLEOTIDE SEQUENCE [LARGE SCALE GENOMIC DNA]</scope>
    <source>
        <strain evidence="2 3">GDMCC 1.1325</strain>
    </source>
</reference>
<evidence type="ECO:0000313" key="2">
    <source>
        <dbReference type="EMBL" id="RBL92988.1"/>
    </source>
</evidence>
<dbReference type="OrthoDB" id="677448at2"/>
<keyword evidence="3" id="KW-1185">Reference proteome</keyword>
<feature type="transmembrane region" description="Helical" evidence="1">
    <location>
        <begin position="140"/>
        <end position="161"/>
    </location>
</feature>
<evidence type="ECO:0000313" key="3">
    <source>
        <dbReference type="Proteomes" id="UP000253410"/>
    </source>
</evidence>
<dbReference type="RefSeq" id="WP_113615584.1">
    <property type="nucleotide sequence ID" value="NZ_QFFJ01000001.1"/>
</dbReference>
<sequence>MNKHENISNELKQLAPDANWPADAPFTVPAGYFDRFPETVLQQVHLLKPDFSGIVIPNHPYTTPAGYFDSLPQAIMQRIKSAEENPVEAELEALSPLIAAIPRQTPFTVPAGYFESLTVHPPAHVAPSLRIVHRNPVRKWIRYAVAACLITFTSTTALLFLQKESHLNVEKQLEGLDNQDIEFYLQNHTDVFDNDAIFASFADVTAPETLQQQLNEEIPPAAIEQYLQQSDLSKEVVPNH</sequence>
<gene>
    <name evidence="2" type="ORF">DF182_10550</name>
</gene>